<sequence length="480" mass="53385">MTENNTPEAPNTAMFASVEAASRRWIDEGRACKKALNDWLDVIYIDRQNPSTPEPAETRGDMAGYVLEQIKAFNRRGEQARLRELFPPDNEPMDWRDATRAVSQAGFLPDGRIACTVGMPHESRQVHVLEGDAVSTMEGAILFGRSHDRGYYALAFDDRIEIRRGWDGEINATLPYPDSYGDAFAQAHPDVRDGLRELDGAGWCIHQLVVFPDGRRVAMASAAGIFVVGEHGAQLLVPEVDACARKLDHDDPEGKNGFVMSLSYPHVDVSADGRYIAGGEQDSSHLVFHEVDGVWTRMAEVEPRASYPCLARFNHLLADADGVPQPEVALASCHFSRSATLSLPLANLSPGFEASGYEADDTLNYVDDRHWASSLLPSKVGYFIGANNGYIWMKSHRGYQFGYLHVGGSVLDLDLSEDRKTLLVASYNGQVVQFRAPDEEVPMFISEKNVERPDPYLITNSRLKDVKRHLFLIDEAPMVW</sequence>
<protein>
    <submittedName>
        <fullName evidence="1">Uncharacterized protein</fullName>
    </submittedName>
</protein>
<dbReference type="Proteomes" id="UP001430796">
    <property type="component" value="Unassembled WGS sequence"/>
</dbReference>
<reference evidence="1 2" key="3">
    <citation type="submission" date="2022-01" db="EMBL/GenBank/DDBJ databases">
        <authorList>
            <person name="Zhou L.Y."/>
        </authorList>
    </citation>
    <scope>NUCLEOTIDE SEQUENCE [LARGE SCALE GENOMIC DNA]</scope>
    <source>
        <strain evidence="1 2">TLK-CK17</strain>
    </source>
</reference>
<gene>
    <name evidence="1" type="ORF">L3V18_17875</name>
</gene>
<dbReference type="EMBL" id="JAKJPO010000019">
    <property type="protein sequence ID" value="MCF7223633.1"/>
    <property type="molecule type" value="Genomic_DNA"/>
</dbReference>
<accession>A0ABS9HXX2</accession>
<organism evidence="1 2">
    <name type="scientific">Marilutibacter chinensis</name>
    <dbReference type="NCBI Taxonomy" id="2912247"/>
    <lineage>
        <taxon>Bacteria</taxon>
        <taxon>Pseudomonadati</taxon>
        <taxon>Pseudomonadota</taxon>
        <taxon>Gammaproteobacteria</taxon>
        <taxon>Lysobacterales</taxon>
        <taxon>Lysobacteraceae</taxon>
        <taxon>Marilutibacter</taxon>
    </lineage>
</organism>
<dbReference type="SUPFAM" id="SSF50969">
    <property type="entry name" value="YVTN repeat-like/Quinoprotein amine dehydrogenase"/>
    <property type="match status" value="1"/>
</dbReference>
<dbReference type="InterPro" id="IPR011044">
    <property type="entry name" value="Quino_amine_DH_bsu"/>
</dbReference>
<reference evidence="2" key="1">
    <citation type="submission" date="2022-01" db="EMBL/GenBank/DDBJ databases">
        <title>Lysobacter chinensis sp. nov., a bacterium isolated from cow dung compost.</title>
        <authorList>
            <person name="Zhou L.Y."/>
        </authorList>
    </citation>
    <scope>NUCLEOTIDE SEQUENCE [LARGE SCALE GENOMIC DNA]</scope>
    <source>
        <strain evidence="2">TLK-CK17</strain>
    </source>
</reference>
<evidence type="ECO:0000313" key="1">
    <source>
        <dbReference type="EMBL" id="MCF7223633.1"/>
    </source>
</evidence>
<keyword evidence="2" id="KW-1185">Reference proteome</keyword>
<comment type="caution">
    <text evidence="1">The sequence shown here is derived from an EMBL/GenBank/DDBJ whole genome shotgun (WGS) entry which is preliminary data.</text>
</comment>
<proteinExistence type="predicted"/>
<reference evidence="1 2" key="2">
    <citation type="submission" date="2022-01" db="EMBL/GenBank/DDBJ databases">
        <title>Lysobacter chinensis sp. nov., a bacterium isolated from cow dung compost.</title>
        <authorList>
            <person name="Liu Y."/>
        </authorList>
    </citation>
    <scope>NUCLEOTIDE SEQUENCE [LARGE SCALE GENOMIC DNA]</scope>
    <source>
        <strain evidence="1 2">TLK-CK17</strain>
    </source>
</reference>
<evidence type="ECO:0000313" key="2">
    <source>
        <dbReference type="Proteomes" id="UP001430796"/>
    </source>
</evidence>
<dbReference type="RefSeq" id="WP_237056763.1">
    <property type="nucleotide sequence ID" value="NZ_JAKJPO010000019.1"/>
</dbReference>
<name>A0ABS9HXX2_9GAMM</name>